<accession>A0A840CFB0</accession>
<proteinExistence type="inferred from homology"/>
<dbReference type="SUPFAM" id="SSF51735">
    <property type="entry name" value="NAD(P)-binding Rossmann-fold domains"/>
    <property type="match status" value="1"/>
</dbReference>
<dbReference type="PRINTS" id="PR00080">
    <property type="entry name" value="SDRFAMILY"/>
</dbReference>
<dbReference type="InterPro" id="IPR002347">
    <property type="entry name" value="SDR_fam"/>
</dbReference>
<dbReference type="EC" id="1.1.1.100" evidence="3"/>
<dbReference type="Proteomes" id="UP000585681">
    <property type="component" value="Unassembled WGS sequence"/>
</dbReference>
<dbReference type="NCBIfam" id="NF005559">
    <property type="entry name" value="PRK07231.1"/>
    <property type="match status" value="1"/>
</dbReference>
<dbReference type="AlphaFoldDB" id="A0A840CFB0"/>
<comment type="similarity">
    <text evidence="1">Belongs to the short-chain dehydrogenases/reductases (SDR) family.</text>
</comment>
<dbReference type="FunFam" id="3.40.50.720:FF:000084">
    <property type="entry name" value="Short-chain dehydrogenase reductase"/>
    <property type="match status" value="1"/>
</dbReference>
<dbReference type="InterPro" id="IPR051122">
    <property type="entry name" value="SDR_DHRS6-like"/>
</dbReference>
<dbReference type="CDD" id="cd05233">
    <property type="entry name" value="SDR_c"/>
    <property type="match status" value="1"/>
</dbReference>
<dbReference type="Gene3D" id="3.40.50.720">
    <property type="entry name" value="NAD(P)-binding Rossmann-like Domain"/>
    <property type="match status" value="1"/>
</dbReference>
<gene>
    <name evidence="3" type="ORF">GGR17_002621</name>
</gene>
<dbReference type="PANTHER" id="PTHR43477:SF1">
    <property type="entry name" value="DIHYDROANTICAPSIN 7-DEHYDROGENASE"/>
    <property type="match status" value="1"/>
</dbReference>
<dbReference type="GO" id="GO:0004316">
    <property type="term" value="F:3-oxoacyl-[acyl-carrier-protein] reductase (NADPH) activity"/>
    <property type="evidence" value="ECO:0007669"/>
    <property type="project" value="UniProtKB-EC"/>
</dbReference>
<dbReference type="InterPro" id="IPR036291">
    <property type="entry name" value="NAD(P)-bd_dom_sf"/>
</dbReference>
<keyword evidence="2 3" id="KW-0560">Oxidoreductase</keyword>
<evidence type="ECO:0000313" key="3">
    <source>
        <dbReference type="EMBL" id="MBB4022802.1"/>
    </source>
</evidence>
<evidence type="ECO:0000313" key="4">
    <source>
        <dbReference type="Proteomes" id="UP000585681"/>
    </source>
</evidence>
<organism evidence="3 4">
    <name type="scientific">Actibacterium naphthalenivorans</name>
    <dbReference type="NCBI Taxonomy" id="1614693"/>
    <lineage>
        <taxon>Bacteria</taxon>
        <taxon>Pseudomonadati</taxon>
        <taxon>Pseudomonadota</taxon>
        <taxon>Alphaproteobacteria</taxon>
        <taxon>Rhodobacterales</taxon>
        <taxon>Roseobacteraceae</taxon>
        <taxon>Actibacterium</taxon>
    </lineage>
</organism>
<dbReference type="PANTHER" id="PTHR43477">
    <property type="entry name" value="DIHYDROANTICAPSIN 7-DEHYDROGENASE"/>
    <property type="match status" value="1"/>
</dbReference>
<reference evidence="3" key="1">
    <citation type="submission" date="2020-08" db="EMBL/GenBank/DDBJ databases">
        <title>Genomic Encyclopedia of Type Strains, Phase IV (KMG-IV): sequencing the most valuable type-strain genomes for metagenomic binning, comparative biology and taxonomic classification.</title>
        <authorList>
            <person name="Goeker M."/>
        </authorList>
    </citation>
    <scope>NUCLEOTIDE SEQUENCE [LARGE SCALE GENOMIC DNA]</scope>
    <source>
        <strain evidence="3">DSM 105040</strain>
    </source>
</reference>
<evidence type="ECO:0000256" key="2">
    <source>
        <dbReference type="ARBA" id="ARBA00023002"/>
    </source>
</evidence>
<evidence type="ECO:0000256" key="1">
    <source>
        <dbReference type="ARBA" id="ARBA00006484"/>
    </source>
</evidence>
<comment type="caution">
    <text evidence="3">The sequence shown here is derived from an EMBL/GenBank/DDBJ whole genome shotgun (WGS) entry which is preliminary data.</text>
</comment>
<name>A0A840CFB0_9RHOB</name>
<dbReference type="Pfam" id="PF13561">
    <property type="entry name" value="adh_short_C2"/>
    <property type="match status" value="1"/>
</dbReference>
<protein>
    <submittedName>
        <fullName evidence="3">3-oxoacyl-[acyl-carrier protein] reductase</fullName>
        <ecNumber evidence="3">1.1.1.100</ecNumber>
    </submittedName>
</protein>
<sequence>MTRNVIITGGGAGIGRATALAFAAQGDHVIIAERDATAGESVAKEIKASGGSAAAIRVDVTIPADLDRLAETAGRADVLVNNAGIFGIKPFFDIVADDFRRTYEVNVVSVFELTRRLAPQMPEGAAIVNISSRSIQGAMNYAHYIASKSAIVGLTRAMALELADRRIRVNAVSPGAIKTEMLASRPDTDFAGMLKHQPLGRLGEPEDIAASIVFLASPGASFITGQLLAVDGGRSLGGPYGF</sequence>
<dbReference type="EMBL" id="JACIEQ010000003">
    <property type="protein sequence ID" value="MBB4022802.1"/>
    <property type="molecule type" value="Genomic_DNA"/>
</dbReference>
<dbReference type="PRINTS" id="PR00081">
    <property type="entry name" value="GDHRDH"/>
</dbReference>
<dbReference type="RefSeq" id="WP_054539941.1">
    <property type="nucleotide sequence ID" value="NZ_JACIEQ010000003.1"/>
</dbReference>
<keyword evidence="4" id="KW-1185">Reference proteome</keyword>